<dbReference type="FunFam" id="3.90.1520.10:FF:000012">
    <property type="entry name" value="Chromosome undetermined SCAF14725, whole genome shotgun sequence"/>
    <property type="match status" value="1"/>
</dbReference>
<dbReference type="InterPro" id="IPR001054">
    <property type="entry name" value="A/G_cyclase"/>
</dbReference>
<dbReference type="GO" id="GO:0005525">
    <property type="term" value="F:GTP binding"/>
    <property type="evidence" value="ECO:0007669"/>
    <property type="project" value="UniProtKB-KW"/>
</dbReference>
<dbReference type="PANTHER" id="PTHR45655:SF2">
    <property type="entry name" value="GUANYLATE CYCLASE SOLUBLE SUBUNIT BETA-1"/>
    <property type="match status" value="1"/>
</dbReference>
<keyword evidence="12" id="KW-0141">cGMP biosynthesis</keyword>
<dbReference type="KEGG" id="tng:GSTEN00023239G001"/>
<organism evidence="21">
    <name type="scientific">Tetraodon nigroviridis</name>
    <name type="common">Spotted green pufferfish</name>
    <name type="synonym">Chelonodon nigroviridis</name>
    <dbReference type="NCBI Taxonomy" id="99883"/>
    <lineage>
        <taxon>Eukaryota</taxon>
        <taxon>Metazoa</taxon>
        <taxon>Chordata</taxon>
        <taxon>Craniata</taxon>
        <taxon>Vertebrata</taxon>
        <taxon>Euteleostomi</taxon>
        <taxon>Actinopterygii</taxon>
        <taxon>Neopterygii</taxon>
        <taxon>Teleostei</taxon>
        <taxon>Neoteleostei</taxon>
        <taxon>Acanthomorphata</taxon>
        <taxon>Eupercaria</taxon>
        <taxon>Tetraodontiformes</taxon>
        <taxon>Tetradontoidea</taxon>
        <taxon>Tetraodontidae</taxon>
        <taxon>Tetraodon</taxon>
    </lineage>
</organism>
<dbReference type="FunFam" id="3.30.70.1230:FF:000005">
    <property type="entry name" value="Guanylate cyclase soluble subunit beta-1"/>
    <property type="match status" value="1"/>
</dbReference>
<comment type="caution">
    <text evidence="21">The sequence shown here is derived from an EMBL/GenBank/DDBJ whole genome shotgun (WGS) entry which is preliminary data.</text>
</comment>
<gene>
    <name evidence="21" type="ORF">GSTENG00023239001</name>
</gene>
<sequence>MFCAKLKELKISGECPFSSSAKSNQLERAEPPCTDAAHFLPTSKDVRGKTGEDAPQQKSCRAKVNLHTLGESIRKLACPKVRKNARFDGKAVQMDALRVALGEELFNMCYEEDGHILRVVGGALHDFLNSFNVLLKQSGAPHQQDGEDGVDEPSVLCLDKDLGLLTVYFFNPHPTTELFFPGVIKAAARLLYHTTVEVLMDPPAAKDGILQSSPQPSLLYTVVVKDAKSLSPSPLRATSAGTLPTSLFSTIFPFHLILDQDLVLVQIGHGLRKRLTRKDGLRRLATFQEHFSILSPQIRCSFQGILTMLNTQFTIRIRHGGSTADHAGKLTDLKGQMIYVPESNAILFLGSPCVDKLEELTGRGLYLSDIPIHNALRDVVLVGEQAKAQDGLKKRLGKAKAALEHAHQALEEEKKKTVDLLFSIFPGTVAQQLWQGQTVQAKKFERVTMLFSDIVGFTAVCSRCTPMQVITMLNELYTRFDHHCGELDVYKVETIGDAYCVAGGLHKESETHAVRVALMALKMMELSNGVMTPAGEPIQMRIGLHAGSVLAGVVGVKMPRYCLFGNNVTLANKFESCSQPGKINISPTTHRLLRDHPEFVFIPRSRQELPANFPQDVPGGRLSSISKVSSWLESYTKMPKHMISLLLPVKFSVSKNVFFPPFVLIKTPILPASFIAVWILSAEIDAGDILQLFGKMFFEFCQESGYDTILRVLGSNVREFLQNLDALHDHLGTIYPGMRAPSFRCTDAEKGNSLILHYYSEREGLQDIVIGIIKTVAQQIHGTEIEMKMIQPKSEECDHIKFLIEEKDSEEEAFYEDLDGFEENGTQETRISPYTFCKAFPFHLMFDKDLMLTQCGNAIYRVLPQVGPRRTSARAANRKFMFPDEMRGREAGRWSMCTCVPQLQPGSCILPSVFSLVRPHIDFSFHGILSHINTVFVLRSKTAENEDELTGVEISCLRLKGQMIYLPEAENILFLCSPSVMNLDDLTRRGLYLSDIPLHDATRDLVLLGEQFREEYKLTQELEILTDRLQHTLRALEDEKKKTDRSDAAFKARKGELEMMRCLSGRFSSNCVRLWPGARGACERLRHKRPVPAKRYDNVSILFSGIVGFNSFCSKHASAEGAIKIVNLLNDVYTRFDILTDSRNNPYVYKVETVGDKYMTVSGLPEPCTHHAKSICHLALDMLEIAGQVKVDEEPVQITIGIHTGEVVTGVIGQRMPRYCLFGNTVNLTSRTETTGEKGRINVSEFTYRCLQSAENADPQFHLEYRGPVTMKGKKEPMKVWFLSRKP</sequence>
<keyword evidence="11 17" id="KW-0456">Lyase</keyword>
<evidence type="ECO:0000256" key="14">
    <source>
        <dbReference type="ARBA" id="ARBA00039698"/>
    </source>
</evidence>
<dbReference type="InterPro" id="IPR042463">
    <property type="entry name" value="HNOB_dom_associated_sf"/>
</dbReference>
<dbReference type="InterPro" id="IPR024096">
    <property type="entry name" value="NO_sig/Golgi_transp_ligand-bd"/>
</dbReference>
<name>Q4S6K5_TETNG</name>
<comment type="function">
    <text evidence="13">Mediates responses to nitric oxide (NO) by catalyzing the biosynthesis of the signaling molecule cGMP.</text>
</comment>
<feature type="coiled-coil region" evidence="18">
    <location>
        <begin position="1019"/>
        <end position="1046"/>
    </location>
</feature>
<feature type="domain" description="Guanylate cyclase" evidence="20">
    <location>
        <begin position="1100"/>
        <end position="1233"/>
    </location>
</feature>
<evidence type="ECO:0000256" key="15">
    <source>
        <dbReference type="ARBA" id="ARBA00041698"/>
    </source>
</evidence>
<reference evidence="21" key="2">
    <citation type="submission" date="2004-02" db="EMBL/GenBank/DDBJ databases">
        <authorList>
            <consortium name="Genoscope"/>
            <consortium name="Whitehead Institute Centre for Genome Research"/>
        </authorList>
    </citation>
    <scope>NUCLEOTIDE SEQUENCE</scope>
</reference>
<keyword evidence="18" id="KW-0175">Coiled coil</keyword>
<dbReference type="PROSITE" id="PS00452">
    <property type="entry name" value="GUANYLATE_CYCLASE_1"/>
    <property type="match status" value="2"/>
</dbReference>
<dbReference type="GO" id="GO:0046872">
    <property type="term" value="F:metal ion binding"/>
    <property type="evidence" value="ECO:0007669"/>
    <property type="project" value="UniProtKB-KW"/>
</dbReference>
<keyword evidence="7" id="KW-0479">Metal-binding</keyword>
<dbReference type="InterPro" id="IPR011644">
    <property type="entry name" value="Heme_NO-bd"/>
</dbReference>
<dbReference type="SUPFAM" id="SSF55073">
    <property type="entry name" value="Nucleotide cyclase"/>
    <property type="match status" value="2"/>
</dbReference>
<evidence type="ECO:0000256" key="4">
    <source>
        <dbReference type="ARBA" id="ARBA00012202"/>
    </source>
</evidence>
<dbReference type="Gene3D" id="3.30.450.260">
    <property type="entry name" value="Haem NO binding associated domain"/>
    <property type="match status" value="2"/>
</dbReference>
<feature type="coiled-coil region" evidence="18">
    <location>
        <begin position="393"/>
        <end position="420"/>
    </location>
</feature>
<dbReference type="EMBL" id="CAAE01014725">
    <property type="protein sequence ID" value="CAG03727.1"/>
    <property type="molecule type" value="Genomic_DNA"/>
</dbReference>
<evidence type="ECO:0000256" key="2">
    <source>
        <dbReference type="ARBA" id="ARBA00001971"/>
    </source>
</evidence>
<evidence type="ECO:0000256" key="5">
    <source>
        <dbReference type="ARBA" id="ARBA00022490"/>
    </source>
</evidence>
<evidence type="ECO:0000256" key="3">
    <source>
        <dbReference type="ARBA" id="ARBA00004496"/>
    </source>
</evidence>
<keyword evidence="5" id="KW-0963">Cytoplasm</keyword>
<dbReference type="InterPro" id="IPR029787">
    <property type="entry name" value="Nucleotide_cyclase"/>
</dbReference>
<dbReference type="EC" id="4.6.1.2" evidence="4"/>
<keyword evidence="9" id="KW-0408">Iron</keyword>
<keyword evidence="6" id="KW-0349">Heme</keyword>
<keyword evidence="8" id="KW-0547">Nucleotide-binding</keyword>
<dbReference type="SUPFAM" id="SSF111126">
    <property type="entry name" value="Ligand-binding domain in the NO signalling and Golgi transport"/>
    <property type="match status" value="1"/>
</dbReference>
<evidence type="ECO:0000256" key="13">
    <source>
        <dbReference type="ARBA" id="ARBA00037442"/>
    </source>
</evidence>
<evidence type="ECO:0000256" key="6">
    <source>
        <dbReference type="ARBA" id="ARBA00022617"/>
    </source>
</evidence>
<dbReference type="CDD" id="cd07302">
    <property type="entry name" value="CHD"/>
    <property type="match status" value="2"/>
</dbReference>
<dbReference type="GO" id="GO:0070482">
    <property type="term" value="P:response to oxygen levels"/>
    <property type="evidence" value="ECO:0007669"/>
    <property type="project" value="TreeGrafter"/>
</dbReference>
<dbReference type="Pfam" id="PF07700">
    <property type="entry name" value="HNOB"/>
    <property type="match status" value="1"/>
</dbReference>
<evidence type="ECO:0000256" key="17">
    <source>
        <dbReference type="RuleBase" id="RU000405"/>
    </source>
</evidence>
<dbReference type="Gene3D" id="3.90.1520.10">
    <property type="entry name" value="H-NOX domain"/>
    <property type="match status" value="2"/>
</dbReference>
<proteinExistence type="inferred from homology"/>
<feature type="domain" description="Guanylate cyclase" evidence="20">
    <location>
        <begin position="448"/>
        <end position="575"/>
    </location>
</feature>
<dbReference type="PROSITE" id="PS50125">
    <property type="entry name" value="GUANYLATE_CYCLASE_2"/>
    <property type="match status" value="2"/>
</dbReference>
<dbReference type="FunFam" id="3.30.70.1230:FF:000007">
    <property type="entry name" value="Guanylate cyclase soluble subunit alpha-3"/>
    <property type="match status" value="1"/>
</dbReference>
<comment type="similarity">
    <text evidence="17">Belongs to the adenylyl cyclase class-4/guanylyl cyclase family.</text>
</comment>
<protein>
    <recommendedName>
        <fullName evidence="14">Guanylate cyclase soluble subunit beta-1</fullName>
        <ecNumber evidence="4">4.6.1.2</ecNumber>
    </recommendedName>
    <alternativeName>
        <fullName evidence="15">Guanylate cyclase soluble subunit beta-3</fullName>
    </alternativeName>
    <alternativeName>
        <fullName evidence="16">Soluble guanylate cyclase small subunit</fullName>
    </alternativeName>
</protein>
<dbReference type="Pfam" id="PF00211">
    <property type="entry name" value="Guanylate_cyc"/>
    <property type="match status" value="2"/>
</dbReference>
<evidence type="ECO:0000256" key="12">
    <source>
        <dbReference type="ARBA" id="ARBA00023293"/>
    </source>
</evidence>
<dbReference type="PANTHER" id="PTHR45655">
    <property type="entry name" value="GUANYLATE CYCLASE SOLUBLE SUBUNIT BETA-2"/>
    <property type="match status" value="1"/>
</dbReference>
<evidence type="ECO:0000256" key="8">
    <source>
        <dbReference type="ARBA" id="ARBA00022741"/>
    </source>
</evidence>
<evidence type="ECO:0000256" key="16">
    <source>
        <dbReference type="ARBA" id="ARBA00043208"/>
    </source>
</evidence>
<feature type="non-terminal residue" evidence="21">
    <location>
        <position position="1287"/>
    </location>
</feature>
<dbReference type="GO" id="GO:0004383">
    <property type="term" value="F:guanylate cyclase activity"/>
    <property type="evidence" value="ECO:0007669"/>
    <property type="project" value="UniProtKB-EC"/>
</dbReference>
<dbReference type="Gene3D" id="3.30.70.1230">
    <property type="entry name" value="Nucleotide cyclase"/>
    <property type="match status" value="2"/>
</dbReference>
<evidence type="ECO:0000256" key="11">
    <source>
        <dbReference type="ARBA" id="ARBA00023239"/>
    </source>
</evidence>
<dbReference type="OrthoDB" id="6127067at2759"/>
<evidence type="ECO:0000313" key="21">
    <source>
        <dbReference type="EMBL" id="CAG03727.1"/>
    </source>
</evidence>
<dbReference type="InterPro" id="IPR018297">
    <property type="entry name" value="A/G_cyclase_CS"/>
</dbReference>
<dbReference type="InterPro" id="IPR038158">
    <property type="entry name" value="H-NOX_domain_sf"/>
</dbReference>
<evidence type="ECO:0000256" key="19">
    <source>
        <dbReference type="SAM" id="MobiDB-lite"/>
    </source>
</evidence>
<keyword evidence="10" id="KW-0342">GTP-binding</keyword>
<comment type="cofactor">
    <cofactor evidence="2">
        <name>heme</name>
        <dbReference type="ChEBI" id="CHEBI:30413"/>
    </cofactor>
</comment>
<evidence type="ECO:0000256" key="1">
    <source>
        <dbReference type="ARBA" id="ARBA00001436"/>
    </source>
</evidence>
<evidence type="ECO:0000256" key="7">
    <source>
        <dbReference type="ARBA" id="ARBA00022723"/>
    </source>
</evidence>
<accession>Q4S6K5</accession>
<dbReference type="GO" id="GO:0008074">
    <property type="term" value="C:guanylate cyclase complex, soluble"/>
    <property type="evidence" value="ECO:0007669"/>
    <property type="project" value="TreeGrafter"/>
</dbReference>
<evidence type="ECO:0000256" key="9">
    <source>
        <dbReference type="ARBA" id="ARBA00023004"/>
    </source>
</evidence>
<reference evidence="21" key="1">
    <citation type="journal article" date="2004" name="Nature">
        <title>Genome duplication in the teleost fish Tetraodon nigroviridis reveals the early vertebrate proto-karyotype.</title>
        <authorList>
            <person name="Jaillon O."/>
            <person name="Aury J.-M."/>
            <person name="Brunet F."/>
            <person name="Petit J.-L."/>
            <person name="Stange-Thomann N."/>
            <person name="Mauceli E."/>
            <person name="Bouneau L."/>
            <person name="Fischer C."/>
            <person name="Ozouf-Costaz C."/>
            <person name="Bernot A."/>
            <person name="Nicaud S."/>
            <person name="Jaffe D."/>
            <person name="Fisher S."/>
            <person name="Lutfalla G."/>
            <person name="Dossat C."/>
            <person name="Segurens B."/>
            <person name="Dasilva C."/>
            <person name="Salanoubat M."/>
            <person name="Levy M."/>
            <person name="Boudet N."/>
            <person name="Castellano S."/>
            <person name="Anthouard V."/>
            <person name="Jubin C."/>
            <person name="Castelli V."/>
            <person name="Katinka M."/>
            <person name="Vacherie B."/>
            <person name="Biemont C."/>
            <person name="Skalli Z."/>
            <person name="Cattolico L."/>
            <person name="Poulain J."/>
            <person name="De Berardinis V."/>
            <person name="Cruaud C."/>
            <person name="Duprat S."/>
            <person name="Brottier P."/>
            <person name="Coutanceau J.-P."/>
            <person name="Gouzy J."/>
            <person name="Parra G."/>
            <person name="Lardier G."/>
            <person name="Chapple C."/>
            <person name="McKernan K.J."/>
            <person name="McEwan P."/>
            <person name="Bosak S."/>
            <person name="Kellis M."/>
            <person name="Volff J.-N."/>
            <person name="Guigo R."/>
            <person name="Zody M.C."/>
            <person name="Mesirov J."/>
            <person name="Lindblad-Toh K."/>
            <person name="Birren B."/>
            <person name="Nusbaum C."/>
            <person name="Kahn D."/>
            <person name="Robinson-Rechavi M."/>
            <person name="Laudet V."/>
            <person name="Schachter V."/>
            <person name="Quetier F."/>
            <person name="Saurin W."/>
            <person name="Scarpelli C."/>
            <person name="Wincker P."/>
            <person name="Lander E.S."/>
            <person name="Weissenbach J."/>
            <person name="Roest Crollius H."/>
        </authorList>
    </citation>
    <scope>NUCLEOTIDE SEQUENCE [LARGE SCALE GENOMIC DNA]</scope>
</reference>
<dbReference type="FunFam" id="3.30.450.260:FF:000002">
    <property type="entry name" value="guanylate cyclase soluble subunit alpha-2"/>
    <property type="match status" value="1"/>
</dbReference>
<comment type="catalytic activity">
    <reaction evidence="1">
        <text>GTP = 3',5'-cyclic GMP + diphosphate</text>
        <dbReference type="Rhea" id="RHEA:13665"/>
        <dbReference type="ChEBI" id="CHEBI:33019"/>
        <dbReference type="ChEBI" id="CHEBI:37565"/>
        <dbReference type="ChEBI" id="CHEBI:57746"/>
        <dbReference type="EC" id="4.6.1.2"/>
    </reaction>
</comment>
<dbReference type="Gene3D" id="6.10.250.780">
    <property type="match status" value="2"/>
</dbReference>
<evidence type="ECO:0000256" key="18">
    <source>
        <dbReference type="SAM" id="Coils"/>
    </source>
</evidence>
<dbReference type="SMART" id="SM00044">
    <property type="entry name" value="CYCc"/>
    <property type="match status" value="2"/>
</dbReference>
<evidence type="ECO:0000256" key="10">
    <source>
        <dbReference type="ARBA" id="ARBA00023134"/>
    </source>
</evidence>
<evidence type="ECO:0000259" key="20">
    <source>
        <dbReference type="PROSITE" id="PS50125"/>
    </source>
</evidence>
<dbReference type="InterPro" id="IPR011645">
    <property type="entry name" value="HNOB_dom_associated"/>
</dbReference>
<dbReference type="Pfam" id="PF07701">
    <property type="entry name" value="HNOBA"/>
    <property type="match status" value="3"/>
</dbReference>
<dbReference type="GO" id="GO:0019934">
    <property type="term" value="P:cGMP-mediated signaling"/>
    <property type="evidence" value="ECO:0007669"/>
    <property type="project" value="TreeGrafter"/>
</dbReference>
<feature type="region of interest" description="Disordered" evidence="19">
    <location>
        <begin position="34"/>
        <end position="57"/>
    </location>
</feature>
<dbReference type="GO" id="GO:0020037">
    <property type="term" value="F:heme binding"/>
    <property type="evidence" value="ECO:0007669"/>
    <property type="project" value="InterPro"/>
</dbReference>
<comment type="subcellular location">
    <subcellularLocation>
        <location evidence="3">Cytoplasm</location>
    </subcellularLocation>
</comment>